<dbReference type="OrthoDB" id="1935089at2759"/>
<dbReference type="Proteomes" id="UP001652660">
    <property type="component" value="Chromosome 8e"/>
</dbReference>
<dbReference type="PANTHER" id="PTHR33710">
    <property type="entry name" value="BNAC02G09200D PROTEIN"/>
    <property type="match status" value="1"/>
</dbReference>
<sequence>MAESEEFLAFIEEAGVFDAGFFGSSFTWSNNRRGRARIWKRLDRLLINEKCLNVASAISVVHLARHPSDHSPLRISFASRLDNKPRLFRFLNVWAARPDLLEASDWNKQSFGNVFDAVREAEAGVLRAEAVVENETSEKAQIELQRAQAELTRSLAIEEQFWRQKARVKWLRSGDRNTKYFHAVVKQRRVHEMIHRIRKQMGNGWRMTMQ</sequence>
<evidence type="ECO:0008006" key="3">
    <source>
        <dbReference type="Google" id="ProtNLM"/>
    </source>
</evidence>
<gene>
    <name evidence="2" type="primary">LOC113704824</name>
</gene>
<accession>A0A6P6TVY7</accession>
<dbReference type="AlphaFoldDB" id="A0A6P6TVY7"/>
<evidence type="ECO:0000313" key="1">
    <source>
        <dbReference type="Proteomes" id="UP001652660"/>
    </source>
</evidence>
<name>A0A6P6TVY7_COFAR</name>
<dbReference type="RefSeq" id="XP_027082498.1">
    <property type="nucleotide sequence ID" value="XM_027226697.1"/>
</dbReference>
<dbReference type="Gene3D" id="3.60.10.10">
    <property type="entry name" value="Endonuclease/exonuclease/phosphatase"/>
    <property type="match status" value="1"/>
</dbReference>
<dbReference type="GeneID" id="113704824"/>
<protein>
    <recommendedName>
        <fullName evidence="3">Endonuclease/exonuclease/phosphatase</fullName>
    </recommendedName>
</protein>
<dbReference type="PANTHER" id="PTHR33710:SF71">
    <property type="entry name" value="ENDONUCLEASE_EXONUCLEASE_PHOSPHATASE DOMAIN-CONTAINING PROTEIN"/>
    <property type="match status" value="1"/>
</dbReference>
<reference evidence="1" key="1">
    <citation type="journal article" date="2025" name="Foods">
        <title>Unveiling the Microbial Signatures of Arabica Coffee Cherries: Insights into Ripeness Specific Diversity, Functional Traits, and Implications for Quality and Safety.</title>
        <authorList>
            <consortium name="RefSeq"/>
            <person name="Tenea G.N."/>
            <person name="Cifuentes V."/>
            <person name="Reyes P."/>
            <person name="Cevallos-Vallejos M."/>
        </authorList>
    </citation>
    <scope>NUCLEOTIDE SEQUENCE [LARGE SCALE GENOMIC DNA]</scope>
</reference>
<proteinExistence type="predicted"/>
<dbReference type="SUPFAM" id="SSF56219">
    <property type="entry name" value="DNase I-like"/>
    <property type="match status" value="1"/>
</dbReference>
<reference evidence="2" key="2">
    <citation type="submission" date="2025-08" db="UniProtKB">
        <authorList>
            <consortium name="RefSeq"/>
        </authorList>
    </citation>
    <scope>IDENTIFICATION</scope>
    <source>
        <tissue evidence="2">Leaves</tissue>
    </source>
</reference>
<keyword evidence="1" id="KW-1185">Reference proteome</keyword>
<organism evidence="1 2">
    <name type="scientific">Coffea arabica</name>
    <name type="common">Arabian coffee</name>
    <dbReference type="NCBI Taxonomy" id="13443"/>
    <lineage>
        <taxon>Eukaryota</taxon>
        <taxon>Viridiplantae</taxon>
        <taxon>Streptophyta</taxon>
        <taxon>Embryophyta</taxon>
        <taxon>Tracheophyta</taxon>
        <taxon>Spermatophyta</taxon>
        <taxon>Magnoliopsida</taxon>
        <taxon>eudicotyledons</taxon>
        <taxon>Gunneridae</taxon>
        <taxon>Pentapetalae</taxon>
        <taxon>asterids</taxon>
        <taxon>lamiids</taxon>
        <taxon>Gentianales</taxon>
        <taxon>Rubiaceae</taxon>
        <taxon>Ixoroideae</taxon>
        <taxon>Gardenieae complex</taxon>
        <taxon>Bertiereae - Coffeeae clade</taxon>
        <taxon>Coffeeae</taxon>
        <taxon>Coffea</taxon>
    </lineage>
</organism>
<dbReference type="InterPro" id="IPR036691">
    <property type="entry name" value="Endo/exonu/phosph_ase_sf"/>
</dbReference>
<evidence type="ECO:0000313" key="2">
    <source>
        <dbReference type="RefSeq" id="XP_027082498.1"/>
    </source>
</evidence>